<proteinExistence type="predicted"/>
<gene>
    <name evidence="3" type="ORF">A2477_03975</name>
</gene>
<comment type="caution">
    <text evidence="3">The sequence shown here is derived from an EMBL/GenBank/DDBJ whole genome shotgun (WGS) entry which is preliminary data.</text>
</comment>
<protein>
    <submittedName>
        <fullName evidence="3">Oxidoreductase</fullName>
    </submittedName>
</protein>
<feature type="domain" description="GFO/IDH/MocA-like oxidoreductase" evidence="2">
    <location>
        <begin position="134"/>
        <end position="244"/>
    </location>
</feature>
<dbReference type="InterPro" id="IPR051450">
    <property type="entry name" value="Gfo/Idh/MocA_Oxidoreductases"/>
</dbReference>
<dbReference type="InterPro" id="IPR055170">
    <property type="entry name" value="GFO_IDH_MocA-like_dom"/>
</dbReference>
<dbReference type="SUPFAM" id="SSF51735">
    <property type="entry name" value="NAD(P)-binding Rossmann-fold domains"/>
    <property type="match status" value="1"/>
</dbReference>
<dbReference type="Gene3D" id="3.40.50.720">
    <property type="entry name" value="NAD(P)-binding Rossmann-like Domain"/>
    <property type="match status" value="1"/>
</dbReference>
<dbReference type="GO" id="GO:0000166">
    <property type="term" value="F:nucleotide binding"/>
    <property type="evidence" value="ECO:0007669"/>
    <property type="project" value="InterPro"/>
</dbReference>
<name>A0A1F5TNU0_9BACT</name>
<dbReference type="PANTHER" id="PTHR43377">
    <property type="entry name" value="BILIVERDIN REDUCTASE A"/>
    <property type="match status" value="1"/>
</dbReference>
<evidence type="ECO:0000259" key="1">
    <source>
        <dbReference type="Pfam" id="PF01408"/>
    </source>
</evidence>
<dbReference type="Pfam" id="PF01408">
    <property type="entry name" value="GFO_IDH_MocA"/>
    <property type="match status" value="1"/>
</dbReference>
<dbReference type="PANTHER" id="PTHR43377:SF6">
    <property type="entry name" value="GFO_IDH_MOCA-LIKE OXIDOREDUCTASE N-TERMINAL DOMAIN-CONTAINING PROTEIN"/>
    <property type="match status" value="1"/>
</dbReference>
<sequence>MENNQPIAIGVIGAGYWGPNLIRNFSLLSDCRVKYACDVNEARLAPLARQYPGIITTTQVQDLFSDSALDAVLIATPVFTHFNLAQQALEAGKHVLLEKPMAATVRECEELRALAAQRNRVLMIDHTFLYTGAVRKIRSLVRAGELGELYYFDSERINLGLIQPDVNVLWDLAPHDISIMNHIFEGLRPVSVFATGTRHVSRNACEMAHLTMQFDRGIVGHIHVSWLSPVKIRKMLIGGSKKMIVYDDIHPSEKVKVYDRGVTVDFLQETSMTPVYRSGDAFIPQLESEEALLREARHFIRCVRGEEEPFVDASAGLAVVRILEAADSSMRSGRVIELS</sequence>
<evidence type="ECO:0000313" key="4">
    <source>
        <dbReference type="Proteomes" id="UP000177939"/>
    </source>
</evidence>
<feature type="domain" description="Gfo/Idh/MocA-like oxidoreductase N-terminal" evidence="1">
    <location>
        <begin position="8"/>
        <end position="126"/>
    </location>
</feature>
<evidence type="ECO:0000313" key="3">
    <source>
        <dbReference type="EMBL" id="OGF40633.1"/>
    </source>
</evidence>
<dbReference type="SUPFAM" id="SSF55347">
    <property type="entry name" value="Glyceraldehyde-3-phosphate dehydrogenase-like, C-terminal domain"/>
    <property type="match status" value="1"/>
</dbReference>
<dbReference type="InterPro" id="IPR000683">
    <property type="entry name" value="Gfo/Idh/MocA-like_OxRdtase_N"/>
</dbReference>
<dbReference type="Pfam" id="PF22725">
    <property type="entry name" value="GFO_IDH_MocA_C3"/>
    <property type="match status" value="1"/>
</dbReference>
<organism evidence="3 4">
    <name type="scientific">Candidatus Falkowbacteria bacterium RIFOXYC2_FULL_47_12</name>
    <dbReference type="NCBI Taxonomy" id="1798004"/>
    <lineage>
        <taxon>Bacteria</taxon>
        <taxon>Candidatus Falkowiibacteriota</taxon>
    </lineage>
</organism>
<accession>A0A1F5TNU0</accession>
<dbReference type="Proteomes" id="UP000177939">
    <property type="component" value="Unassembled WGS sequence"/>
</dbReference>
<dbReference type="Gene3D" id="3.30.360.10">
    <property type="entry name" value="Dihydrodipicolinate Reductase, domain 2"/>
    <property type="match status" value="1"/>
</dbReference>
<evidence type="ECO:0000259" key="2">
    <source>
        <dbReference type="Pfam" id="PF22725"/>
    </source>
</evidence>
<dbReference type="AlphaFoldDB" id="A0A1F5TNU0"/>
<reference evidence="3 4" key="1">
    <citation type="journal article" date="2016" name="Nat. Commun.">
        <title>Thousands of microbial genomes shed light on interconnected biogeochemical processes in an aquifer system.</title>
        <authorList>
            <person name="Anantharaman K."/>
            <person name="Brown C.T."/>
            <person name="Hug L.A."/>
            <person name="Sharon I."/>
            <person name="Castelle C.J."/>
            <person name="Probst A.J."/>
            <person name="Thomas B.C."/>
            <person name="Singh A."/>
            <person name="Wilkins M.J."/>
            <person name="Karaoz U."/>
            <person name="Brodie E.L."/>
            <person name="Williams K.H."/>
            <person name="Hubbard S.S."/>
            <person name="Banfield J.F."/>
        </authorList>
    </citation>
    <scope>NUCLEOTIDE SEQUENCE [LARGE SCALE GENOMIC DNA]</scope>
</reference>
<dbReference type="EMBL" id="MFGL01000020">
    <property type="protein sequence ID" value="OGF40633.1"/>
    <property type="molecule type" value="Genomic_DNA"/>
</dbReference>
<dbReference type="InterPro" id="IPR036291">
    <property type="entry name" value="NAD(P)-bd_dom_sf"/>
</dbReference>